<keyword evidence="3" id="KW-0134">Cell wall</keyword>
<dbReference type="Proteomes" id="UP000619265">
    <property type="component" value="Unassembled WGS sequence"/>
</dbReference>
<name>A0A833USD8_JUGRE</name>
<evidence type="ECO:0008006" key="12">
    <source>
        <dbReference type="Google" id="ProtNLM"/>
    </source>
</evidence>
<gene>
    <name evidence="10" type="ORF">F2P56_023449</name>
</gene>
<dbReference type="SUPFAM" id="SSF51126">
    <property type="entry name" value="Pectin lyase-like"/>
    <property type="match status" value="1"/>
</dbReference>
<dbReference type="InterPro" id="IPR000743">
    <property type="entry name" value="Glyco_hydro_28"/>
</dbReference>
<dbReference type="SMART" id="SM00710">
    <property type="entry name" value="PbH1"/>
    <property type="match status" value="6"/>
</dbReference>
<evidence type="ECO:0000256" key="7">
    <source>
        <dbReference type="ARBA" id="ARBA00023316"/>
    </source>
</evidence>
<dbReference type="FunFam" id="2.160.20.10:FF:000004">
    <property type="entry name" value="Pectin lyase-like superfamily protein"/>
    <property type="match status" value="1"/>
</dbReference>
<organism evidence="10 11">
    <name type="scientific">Juglans regia</name>
    <name type="common">English walnut</name>
    <dbReference type="NCBI Taxonomy" id="51240"/>
    <lineage>
        <taxon>Eukaryota</taxon>
        <taxon>Viridiplantae</taxon>
        <taxon>Streptophyta</taxon>
        <taxon>Embryophyta</taxon>
        <taxon>Tracheophyta</taxon>
        <taxon>Spermatophyta</taxon>
        <taxon>Magnoliopsida</taxon>
        <taxon>eudicotyledons</taxon>
        <taxon>Gunneridae</taxon>
        <taxon>Pentapetalae</taxon>
        <taxon>rosids</taxon>
        <taxon>fabids</taxon>
        <taxon>Fagales</taxon>
        <taxon>Juglandaceae</taxon>
        <taxon>Juglans</taxon>
    </lineage>
</organism>
<dbReference type="PROSITE" id="PS00502">
    <property type="entry name" value="POLYGALACTURONASE"/>
    <property type="match status" value="1"/>
</dbReference>
<proteinExistence type="inferred from homology"/>
<dbReference type="GO" id="GO:0004650">
    <property type="term" value="F:polygalacturonase activity"/>
    <property type="evidence" value="ECO:0007669"/>
    <property type="project" value="InterPro"/>
</dbReference>
<sequence>SQLRIDHLFPPNVMFSNQYYNNNIMGLKINMGSTIALLLLLAYAANAQPGVFDIRKYGGKSNGDITQAVIKAWQGACQTAGRSKVVIPKGIYRMGAVTFSGPCKGRIEFQIQGTVQAPGGRGYFKSGSWVTFLRIDGFTLSGGGTFDGKGKSVWGTKSCSGIKYCGDLPISLRFDFISNGLIQGITSLDSKQFHINLLGCKNVTFQRVNIIAPGNSPNTDGIHLGRSSGIRILDTKIATGDDCVSIGDGSRDILVQRVTCGPGHGISIGSLGKYTNEEPVVGVKVLDCTMTNTQNGVRIKTWPNSFAGTASDLHFENLVMNNVDYPVLIDQSYCPWRQCKAQIPSKIKISDVSFKNIKGTANTKGAVKLICSKAVPCKNVKVTDIDIRYQGKDGPATFQCTNVNPTLAGKHNPLPCTVK</sequence>
<evidence type="ECO:0000313" key="11">
    <source>
        <dbReference type="Proteomes" id="UP000619265"/>
    </source>
</evidence>
<evidence type="ECO:0000256" key="9">
    <source>
        <dbReference type="RuleBase" id="RU361169"/>
    </source>
</evidence>
<comment type="similarity">
    <text evidence="2 9">Belongs to the glycosyl hydrolase 28 family.</text>
</comment>
<evidence type="ECO:0000256" key="1">
    <source>
        <dbReference type="ARBA" id="ARBA00004191"/>
    </source>
</evidence>
<evidence type="ECO:0000256" key="4">
    <source>
        <dbReference type="ARBA" id="ARBA00022525"/>
    </source>
</evidence>
<comment type="subcellular location">
    <subcellularLocation>
        <location evidence="1">Secreted</location>
        <location evidence="1">Cell wall</location>
    </subcellularLocation>
</comment>
<reference evidence="10" key="1">
    <citation type="submission" date="2015-10" db="EMBL/GenBank/DDBJ databases">
        <authorList>
            <person name="Martinez-Garcia P.J."/>
            <person name="Crepeau M.W."/>
            <person name="Puiu D."/>
            <person name="Gonzalez-Ibeas D."/>
            <person name="Whalen J."/>
            <person name="Stevens K."/>
            <person name="Paul R."/>
            <person name="Butterfield T."/>
            <person name="Britton M."/>
            <person name="Reagan R."/>
            <person name="Chakraborty S."/>
            <person name="Walawage S.L."/>
            <person name="Vasquez-Gross H.A."/>
            <person name="Cardeno C."/>
            <person name="Famula R."/>
            <person name="Pratt K."/>
            <person name="Kuruganti S."/>
            <person name="Aradhya M.K."/>
            <person name="Leslie C.A."/>
            <person name="Dandekar A.M."/>
            <person name="Salzberg S.L."/>
            <person name="Wegrzyn J.L."/>
            <person name="Langley C.H."/>
            <person name="Neale D.B."/>
        </authorList>
    </citation>
    <scope>NUCLEOTIDE SEQUENCE</scope>
    <source>
        <tissue evidence="10">Leaves</tissue>
    </source>
</reference>
<accession>A0A833USD8</accession>
<evidence type="ECO:0000313" key="10">
    <source>
        <dbReference type="EMBL" id="KAF5459508.1"/>
    </source>
</evidence>
<dbReference type="InterPro" id="IPR006626">
    <property type="entry name" value="PbH1"/>
</dbReference>
<evidence type="ECO:0000256" key="2">
    <source>
        <dbReference type="ARBA" id="ARBA00008834"/>
    </source>
</evidence>
<reference evidence="10" key="2">
    <citation type="submission" date="2020-03" db="EMBL/GenBank/DDBJ databases">
        <title>Walnut 2.0.</title>
        <authorList>
            <person name="Marrano A."/>
            <person name="Britton M."/>
            <person name="Zimin A.V."/>
            <person name="Zaini P.A."/>
            <person name="Workman R."/>
            <person name="Puiu D."/>
            <person name="Bianco L."/>
            <person name="Allen B.J."/>
            <person name="Troggio M."/>
            <person name="Leslie C.A."/>
            <person name="Timp W."/>
            <person name="Dendekar A."/>
            <person name="Salzberg S.L."/>
            <person name="Neale D.B."/>
        </authorList>
    </citation>
    <scope>NUCLEOTIDE SEQUENCE</scope>
    <source>
        <tissue evidence="10">Leaves</tissue>
    </source>
</reference>
<evidence type="ECO:0000256" key="8">
    <source>
        <dbReference type="PROSITE-ProRule" id="PRU10052"/>
    </source>
</evidence>
<keyword evidence="6 9" id="KW-0326">Glycosidase</keyword>
<dbReference type="Pfam" id="PF00295">
    <property type="entry name" value="Glyco_hydro_28"/>
    <property type="match status" value="1"/>
</dbReference>
<dbReference type="InterPro" id="IPR011050">
    <property type="entry name" value="Pectin_lyase_fold/virulence"/>
</dbReference>
<dbReference type="EMBL" id="LIHL02000010">
    <property type="protein sequence ID" value="KAF5459508.1"/>
    <property type="molecule type" value="Genomic_DNA"/>
</dbReference>
<dbReference type="Gramene" id="Jr10_25560_p1">
    <property type="protein sequence ID" value="cds.Jr10_25560_p1"/>
    <property type="gene ID" value="Jr10_25560"/>
</dbReference>
<comment type="caution">
    <text evidence="10">The sequence shown here is derived from an EMBL/GenBank/DDBJ whole genome shotgun (WGS) entry which is preliminary data.</text>
</comment>
<dbReference type="AlphaFoldDB" id="A0A833USD8"/>
<keyword evidence="4" id="KW-0964">Secreted</keyword>
<dbReference type="GO" id="GO:0071555">
    <property type="term" value="P:cell wall organization"/>
    <property type="evidence" value="ECO:0007669"/>
    <property type="project" value="UniProtKB-KW"/>
</dbReference>
<feature type="non-terminal residue" evidence="10">
    <location>
        <position position="419"/>
    </location>
</feature>
<evidence type="ECO:0000256" key="5">
    <source>
        <dbReference type="ARBA" id="ARBA00022801"/>
    </source>
</evidence>
<keyword evidence="5 9" id="KW-0378">Hydrolase</keyword>
<dbReference type="PANTHER" id="PTHR31375">
    <property type="match status" value="1"/>
</dbReference>
<evidence type="ECO:0000256" key="3">
    <source>
        <dbReference type="ARBA" id="ARBA00022512"/>
    </source>
</evidence>
<feature type="active site" evidence="8">
    <location>
        <position position="264"/>
    </location>
</feature>
<protein>
    <recommendedName>
        <fullName evidence="12">Exopolygalacturonase-like</fullName>
    </recommendedName>
</protein>
<dbReference type="Gene3D" id="2.160.20.10">
    <property type="entry name" value="Single-stranded right-handed beta-helix, Pectin lyase-like"/>
    <property type="match status" value="1"/>
</dbReference>
<dbReference type="GO" id="GO:0005975">
    <property type="term" value="P:carbohydrate metabolic process"/>
    <property type="evidence" value="ECO:0007669"/>
    <property type="project" value="InterPro"/>
</dbReference>
<evidence type="ECO:0000256" key="6">
    <source>
        <dbReference type="ARBA" id="ARBA00023295"/>
    </source>
</evidence>
<keyword evidence="7" id="KW-0961">Cell wall biogenesis/degradation</keyword>
<dbReference type="InterPro" id="IPR012334">
    <property type="entry name" value="Pectin_lyas_fold"/>
</dbReference>